<feature type="transmembrane region" description="Helical" evidence="7">
    <location>
        <begin position="62"/>
        <end position="90"/>
    </location>
</feature>
<feature type="transmembrane region" description="Helical" evidence="7">
    <location>
        <begin position="102"/>
        <end position="124"/>
    </location>
</feature>
<dbReference type="PROSITE" id="PS50928">
    <property type="entry name" value="ABC_TM1"/>
    <property type="match status" value="1"/>
</dbReference>
<dbReference type="InterPro" id="IPR000515">
    <property type="entry name" value="MetI-like"/>
</dbReference>
<dbReference type="GO" id="GO:0022857">
    <property type="term" value="F:transmembrane transporter activity"/>
    <property type="evidence" value="ECO:0007669"/>
    <property type="project" value="InterPro"/>
</dbReference>
<comment type="similarity">
    <text evidence="7">Belongs to the binding-protein-dependent transport system permease family.</text>
</comment>
<dbReference type="Proteomes" id="UP000182652">
    <property type="component" value="Unassembled WGS sequence"/>
</dbReference>
<evidence type="ECO:0000256" key="7">
    <source>
        <dbReference type="RuleBase" id="RU363032"/>
    </source>
</evidence>
<keyword evidence="4 7" id="KW-0812">Transmembrane</keyword>
<dbReference type="RefSeq" id="WP_066211232.1">
    <property type="nucleotide sequence ID" value="NZ_FNSN01000003.1"/>
</dbReference>
<dbReference type="InterPro" id="IPR035906">
    <property type="entry name" value="MetI-like_sf"/>
</dbReference>
<evidence type="ECO:0000313" key="9">
    <source>
        <dbReference type="EMBL" id="SEB83348.1"/>
    </source>
</evidence>
<dbReference type="PANTHER" id="PTHR30614">
    <property type="entry name" value="MEMBRANE COMPONENT OF AMINO ACID ABC TRANSPORTER"/>
    <property type="match status" value="1"/>
</dbReference>
<dbReference type="Gene3D" id="1.10.3720.10">
    <property type="entry name" value="MetI-like"/>
    <property type="match status" value="1"/>
</dbReference>
<evidence type="ECO:0000313" key="10">
    <source>
        <dbReference type="Proteomes" id="UP000182652"/>
    </source>
</evidence>
<dbReference type="GO" id="GO:0043190">
    <property type="term" value="C:ATP-binding cassette (ABC) transporter complex"/>
    <property type="evidence" value="ECO:0007669"/>
    <property type="project" value="InterPro"/>
</dbReference>
<dbReference type="NCBIfam" id="TIGR01726">
    <property type="entry name" value="HEQRo_perm_3TM"/>
    <property type="match status" value="1"/>
</dbReference>
<gene>
    <name evidence="9" type="ORF">SAMN04489745_1373</name>
</gene>
<feature type="transmembrane region" description="Helical" evidence="7">
    <location>
        <begin position="180"/>
        <end position="205"/>
    </location>
</feature>
<feature type="transmembrane region" description="Helical" evidence="7">
    <location>
        <begin position="236"/>
        <end position="261"/>
    </location>
</feature>
<dbReference type="Pfam" id="PF00528">
    <property type="entry name" value="BPD_transp_1"/>
    <property type="match status" value="1"/>
</dbReference>
<feature type="transmembrane region" description="Helical" evidence="7">
    <location>
        <begin position="17"/>
        <end position="40"/>
    </location>
</feature>
<evidence type="ECO:0000256" key="2">
    <source>
        <dbReference type="ARBA" id="ARBA00022448"/>
    </source>
</evidence>
<dbReference type="AlphaFoldDB" id="A0A1H4MKY1"/>
<dbReference type="InterPro" id="IPR010065">
    <property type="entry name" value="AA_ABC_transptr_permease_3TM"/>
</dbReference>
<accession>A0A1H4MKY1</accession>
<name>A0A1H4MKY1_9MICC</name>
<evidence type="ECO:0000256" key="3">
    <source>
        <dbReference type="ARBA" id="ARBA00022475"/>
    </source>
</evidence>
<reference evidence="9 10" key="1">
    <citation type="submission" date="2016-10" db="EMBL/GenBank/DDBJ databases">
        <authorList>
            <person name="de Groot N.N."/>
        </authorList>
    </citation>
    <scope>NUCLEOTIDE SEQUENCE [LARGE SCALE GENOMIC DNA]</scope>
    <source>
        <strain evidence="9 10">DSM 10495</strain>
    </source>
</reference>
<keyword evidence="10" id="KW-1185">Reference proteome</keyword>
<feature type="domain" description="ABC transmembrane type-1" evidence="8">
    <location>
        <begin position="66"/>
        <end position="258"/>
    </location>
</feature>
<evidence type="ECO:0000256" key="1">
    <source>
        <dbReference type="ARBA" id="ARBA00004651"/>
    </source>
</evidence>
<evidence type="ECO:0000259" key="8">
    <source>
        <dbReference type="PROSITE" id="PS50928"/>
    </source>
</evidence>
<evidence type="ECO:0000256" key="4">
    <source>
        <dbReference type="ARBA" id="ARBA00022692"/>
    </source>
</evidence>
<keyword evidence="6 7" id="KW-0472">Membrane</keyword>
<dbReference type="SUPFAM" id="SSF161098">
    <property type="entry name" value="MetI-like"/>
    <property type="match status" value="1"/>
</dbReference>
<comment type="subcellular location">
    <subcellularLocation>
        <location evidence="1 7">Cell membrane</location>
        <topology evidence="1 7">Multi-pass membrane protein</topology>
    </subcellularLocation>
</comment>
<keyword evidence="2 7" id="KW-0813">Transport</keyword>
<dbReference type="EMBL" id="FNSN01000003">
    <property type="protein sequence ID" value="SEB83348.1"/>
    <property type="molecule type" value="Genomic_DNA"/>
</dbReference>
<evidence type="ECO:0000256" key="6">
    <source>
        <dbReference type="ARBA" id="ARBA00023136"/>
    </source>
</evidence>
<dbReference type="GO" id="GO:0006865">
    <property type="term" value="P:amino acid transport"/>
    <property type="evidence" value="ECO:0007669"/>
    <property type="project" value="TreeGrafter"/>
</dbReference>
<protein>
    <submittedName>
        <fullName evidence="9">Glutamate transport system permease protein</fullName>
    </submittedName>
</protein>
<keyword evidence="3" id="KW-1003">Cell membrane</keyword>
<keyword evidence="5 7" id="KW-1133">Transmembrane helix</keyword>
<evidence type="ECO:0000256" key="5">
    <source>
        <dbReference type="ARBA" id="ARBA00022989"/>
    </source>
</evidence>
<proteinExistence type="inferred from homology"/>
<sequence length="291" mass="30906">MTSVLFDAPGPKAKARYLVGGVVTLLVVLGVIAFVIIRLIDTGQFTAAKWRIFTFPLVQQTIVQAVGATLSAFALAAVLSIVLGMLLAVGKLSDHRWVSVPCFWFVELFRAVPLLILMMMIYYGLPTIGVHGVTPFAAVVGGLTLYNGSVLAEAFRAGIESLPKGQKEAGMAIGLRKSQVMSLILFPQAFRAMLPLVLAQLVVILKDTALGFIVTYNEILFQAKYFGSQALYGSPIIPAAMVAAVIYIGLCLILSGIAKLVEIRLRKGRKGKVLDANPAPGSTLEGGSAGA</sequence>
<dbReference type="InterPro" id="IPR043429">
    <property type="entry name" value="ArtM/GltK/GlnP/TcyL/YhdX-like"/>
</dbReference>
<dbReference type="PANTHER" id="PTHR30614:SF21">
    <property type="entry name" value="AMINO ACID ABC TRANSPORTER PERMEASE"/>
    <property type="match status" value="1"/>
</dbReference>
<dbReference type="CDD" id="cd06261">
    <property type="entry name" value="TM_PBP2"/>
    <property type="match status" value="1"/>
</dbReference>
<dbReference type="STRING" id="156980.SAMN04489745_1373"/>
<organism evidence="9 10">
    <name type="scientific">Arthrobacter woluwensis</name>
    <dbReference type="NCBI Taxonomy" id="156980"/>
    <lineage>
        <taxon>Bacteria</taxon>
        <taxon>Bacillati</taxon>
        <taxon>Actinomycetota</taxon>
        <taxon>Actinomycetes</taxon>
        <taxon>Micrococcales</taxon>
        <taxon>Micrococcaceae</taxon>
        <taxon>Arthrobacter</taxon>
    </lineage>
</organism>